<feature type="domain" description="ZP" evidence="22">
    <location>
        <begin position="192"/>
        <end position="473"/>
    </location>
</feature>
<evidence type="ECO:0000256" key="11">
    <source>
        <dbReference type="ARBA" id="ARBA00023170"/>
    </source>
</evidence>
<evidence type="ECO:0000256" key="21">
    <source>
        <dbReference type="SAM" id="SignalP"/>
    </source>
</evidence>
<reference evidence="24" key="3">
    <citation type="submission" date="2025-09" db="UniProtKB">
        <authorList>
            <consortium name="Ensembl"/>
        </authorList>
    </citation>
    <scope>IDENTIFICATION</scope>
</reference>
<dbReference type="AlphaFoldDB" id="H3C089"/>
<dbReference type="InterPro" id="IPR048290">
    <property type="entry name" value="ZP_chr"/>
</dbReference>
<evidence type="ECO:0000256" key="3">
    <source>
        <dbReference type="ARBA" id="ARBA00022475"/>
    </source>
</evidence>
<dbReference type="InterPro" id="IPR044913">
    <property type="entry name" value="P_trefoil_dom_sf"/>
</dbReference>
<dbReference type="InterPro" id="IPR000519">
    <property type="entry name" value="P_trefoil_dom"/>
</dbReference>
<keyword evidence="7" id="KW-0812">Transmembrane</keyword>
<evidence type="ECO:0000256" key="4">
    <source>
        <dbReference type="ARBA" id="ARBA00022525"/>
    </source>
</evidence>
<dbReference type="PANTHER" id="PTHR23343:SF31">
    <property type="entry name" value="ZONA PELLUCIDA SPERM-BINDING PROTEIN 4"/>
    <property type="match status" value="1"/>
</dbReference>
<evidence type="ECO:0000256" key="9">
    <source>
        <dbReference type="ARBA" id="ARBA00023136"/>
    </source>
</evidence>
<dbReference type="OMA" id="PPQYPQK"/>
<evidence type="ECO:0000256" key="5">
    <source>
        <dbReference type="ARBA" id="ARBA00022530"/>
    </source>
</evidence>
<name>H3C089_TETNG</name>
<dbReference type="PROSITE" id="PS51257">
    <property type="entry name" value="PROKAR_LIPOPROTEIN"/>
    <property type="match status" value="1"/>
</dbReference>
<evidence type="ECO:0000313" key="25">
    <source>
        <dbReference type="Proteomes" id="UP000007303"/>
    </source>
</evidence>
<evidence type="ECO:0000256" key="20">
    <source>
        <dbReference type="SAM" id="MobiDB-lite"/>
    </source>
</evidence>
<evidence type="ECO:0000256" key="2">
    <source>
        <dbReference type="ARBA" id="ARBA00010863"/>
    </source>
</evidence>
<feature type="domain" description="P-type" evidence="23">
    <location>
        <begin position="149"/>
        <end position="187"/>
    </location>
</feature>
<dbReference type="GO" id="GO:0007339">
    <property type="term" value="P:binding of sperm to zona pellucida"/>
    <property type="evidence" value="ECO:0007669"/>
    <property type="project" value="TreeGrafter"/>
</dbReference>
<evidence type="ECO:0000256" key="14">
    <source>
        <dbReference type="ARBA" id="ARBA00024183"/>
    </source>
</evidence>
<keyword evidence="8" id="KW-1133">Transmembrane helix</keyword>
<evidence type="ECO:0000256" key="8">
    <source>
        <dbReference type="ARBA" id="ARBA00022989"/>
    </source>
</evidence>
<feature type="compositionally biased region" description="Pro residues" evidence="20">
    <location>
        <begin position="90"/>
        <end position="109"/>
    </location>
</feature>
<evidence type="ECO:0000256" key="6">
    <source>
        <dbReference type="ARBA" id="ARBA00022685"/>
    </source>
</evidence>
<dbReference type="InterPro" id="IPR051148">
    <property type="entry name" value="Zona_Pellucida_Domain_gp"/>
</dbReference>
<comment type="function">
    <text evidence="15">Component of the zona pellucida, an extracellular matrix surrounding oocytes which mediates sperm binding, induction of the acrosome reaction and prevents post-fertilization polyspermy. The zona pellucida is composed of 3 to 4 glycoproteins, ZP1, ZP2, ZP3, and ZP4. ZP4 may act as a sperm receptor.</text>
</comment>
<evidence type="ECO:0000256" key="13">
    <source>
        <dbReference type="ARBA" id="ARBA00023279"/>
    </source>
</evidence>
<keyword evidence="21" id="KW-0732">Signal</keyword>
<evidence type="ECO:0000313" key="24">
    <source>
        <dbReference type="Ensembl" id="ENSTNIP00000001655.1"/>
    </source>
</evidence>
<keyword evidence="4" id="KW-0964">Secreted</keyword>
<keyword evidence="25" id="KW-1185">Reference proteome</keyword>
<protein>
    <recommendedName>
        <fullName evidence="16">Zona pellucida sperm-binding protein 4</fullName>
    </recommendedName>
    <alternativeName>
        <fullName evidence="18">Zona pellucida glycoprotein 4</fullName>
    </alternativeName>
    <alternativeName>
        <fullName evidence="17">Zona pellucida protein B</fullName>
    </alternativeName>
</protein>
<accession>H3C089</accession>
<comment type="similarity">
    <text evidence="2">Belongs to the ZP domain family. ZPB subfamily.</text>
</comment>
<dbReference type="HOGENOM" id="CLU_026010_2_0_1"/>
<keyword evidence="5" id="KW-0272">Extracellular matrix</keyword>
<dbReference type="PROSITE" id="PS51034">
    <property type="entry name" value="ZP_2"/>
    <property type="match status" value="1"/>
</dbReference>
<dbReference type="GO" id="GO:0060468">
    <property type="term" value="P:prevention of polyspermy"/>
    <property type="evidence" value="ECO:0007669"/>
    <property type="project" value="TreeGrafter"/>
</dbReference>
<feature type="disulfide bond" evidence="19">
    <location>
        <begin position="151"/>
        <end position="177"/>
    </location>
</feature>
<dbReference type="PANTHER" id="PTHR23343">
    <property type="entry name" value="ZONA PELLUCIDA SPERM-BINDING PROTEIN"/>
    <property type="match status" value="1"/>
</dbReference>
<organism evidence="24 25">
    <name type="scientific">Tetraodon nigroviridis</name>
    <name type="common">Spotted green pufferfish</name>
    <name type="synonym">Chelonodon nigroviridis</name>
    <dbReference type="NCBI Taxonomy" id="99883"/>
    <lineage>
        <taxon>Eukaryota</taxon>
        <taxon>Metazoa</taxon>
        <taxon>Chordata</taxon>
        <taxon>Craniata</taxon>
        <taxon>Vertebrata</taxon>
        <taxon>Euteleostomi</taxon>
        <taxon>Actinopterygii</taxon>
        <taxon>Neopterygii</taxon>
        <taxon>Teleostei</taxon>
        <taxon>Neoteleostei</taxon>
        <taxon>Acanthomorphata</taxon>
        <taxon>Eupercaria</taxon>
        <taxon>Tetraodontiformes</taxon>
        <taxon>Tetradontoidea</taxon>
        <taxon>Tetraodontidae</taxon>
        <taxon>Tetraodon</taxon>
    </lineage>
</organism>
<dbReference type="Proteomes" id="UP000007303">
    <property type="component" value="Unassembled WGS sequence"/>
</dbReference>
<dbReference type="GeneTree" id="ENSGT00940000163253"/>
<feature type="signal peptide" evidence="21">
    <location>
        <begin position="1"/>
        <end position="18"/>
    </location>
</feature>
<evidence type="ECO:0000256" key="18">
    <source>
        <dbReference type="ARBA" id="ARBA00042573"/>
    </source>
</evidence>
<evidence type="ECO:0000259" key="22">
    <source>
        <dbReference type="PROSITE" id="PS51034"/>
    </source>
</evidence>
<keyword evidence="9" id="KW-0472">Membrane</keyword>
<comment type="subcellular location">
    <subcellularLocation>
        <location evidence="1">Cell membrane</location>
        <topology evidence="1">Single-pass type I membrane protein</topology>
    </subcellularLocation>
    <subcellularLocation>
        <location evidence="14">Zona pellucida</location>
    </subcellularLocation>
</comment>
<dbReference type="PROSITE" id="PS51448">
    <property type="entry name" value="P_TREFOIL_2"/>
    <property type="match status" value="1"/>
</dbReference>
<reference evidence="25" key="1">
    <citation type="journal article" date="2004" name="Nature">
        <title>Genome duplication in the teleost fish Tetraodon nigroviridis reveals the early vertebrate proto-karyotype.</title>
        <authorList>
            <person name="Jaillon O."/>
            <person name="Aury J.-M."/>
            <person name="Brunet F."/>
            <person name="Petit J.-L."/>
            <person name="Stange-Thomann N."/>
            <person name="Mauceli E."/>
            <person name="Bouneau L."/>
            <person name="Fischer C."/>
            <person name="Ozouf-Costaz C."/>
            <person name="Bernot A."/>
            <person name="Nicaud S."/>
            <person name="Jaffe D."/>
            <person name="Fisher S."/>
            <person name="Lutfalla G."/>
            <person name="Dossat C."/>
            <person name="Segurens B."/>
            <person name="Dasilva C."/>
            <person name="Salanoubat M."/>
            <person name="Levy M."/>
            <person name="Boudet N."/>
            <person name="Castellano S."/>
            <person name="Anthouard V."/>
            <person name="Jubin C."/>
            <person name="Castelli V."/>
            <person name="Katinka M."/>
            <person name="Vacherie B."/>
            <person name="Biemont C."/>
            <person name="Skalli Z."/>
            <person name="Cattolico L."/>
            <person name="Poulain J."/>
            <person name="De Berardinis V."/>
            <person name="Cruaud C."/>
            <person name="Duprat S."/>
            <person name="Brottier P."/>
            <person name="Coutanceau J.-P."/>
            <person name="Gouzy J."/>
            <person name="Parra G."/>
            <person name="Lardier G."/>
            <person name="Chapple C."/>
            <person name="McKernan K.J."/>
            <person name="McEwan P."/>
            <person name="Bosak S."/>
            <person name="Kellis M."/>
            <person name="Volff J.-N."/>
            <person name="Guigo R."/>
            <person name="Zody M.C."/>
            <person name="Mesirov J."/>
            <person name="Lindblad-Toh K."/>
            <person name="Birren B."/>
            <person name="Nusbaum C."/>
            <person name="Kahn D."/>
            <person name="Robinson-Rechavi M."/>
            <person name="Laudet V."/>
            <person name="Schachter V."/>
            <person name="Quetier F."/>
            <person name="Saurin W."/>
            <person name="Scarpelli C."/>
            <person name="Wincker P."/>
            <person name="Lander E.S."/>
            <person name="Weissenbach J."/>
            <person name="Roest Crollius H."/>
        </authorList>
    </citation>
    <scope>NUCLEOTIDE SEQUENCE [LARGE SCALE GENOMIC DNA]</scope>
</reference>
<dbReference type="InterPro" id="IPR042235">
    <property type="entry name" value="ZP-C_dom"/>
</dbReference>
<keyword evidence="10 19" id="KW-1015">Disulfide bond</keyword>
<dbReference type="GO" id="GO:0032190">
    <property type="term" value="F:acrosin binding"/>
    <property type="evidence" value="ECO:0007669"/>
    <property type="project" value="TreeGrafter"/>
</dbReference>
<dbReference type="InterPro" id="IPR055355">
    <property type="entry name" value="ZP-C"/>
</dbReference>
<dbReference type="InterPro" id="IPR017957">
    <property type="entry name" value="P_trefoil_CS"/>
</dbReference>
<proteinExistence type="inferred from homology"/>
<dbReference type="Gene3D" id="2.60.40.4100">
    <property type="entry name" value="Zona pellucida, ZP-C domain"/>
    <property type="match status" value="1"/>
</dbReference>
<sequence>MKLIKGCLLAVAVFGCLAYAQFGKSGDPQRPQPPQKPSDPQRPQPPQKPSDPQRPHPPPRPKDPQRPQPPQKPSDPQRPHPPPRPKDPQRPQPPQKPSDPQRPQPPQKPSDPQRPHPPPRPKDPQRPQPPQKPSDPQRPQPPQKPNDYPSCDVESNDKIQCGPPGISAADCDSIHCCHDGRMCYYGKYVTLQCTKGGYFIVVISKDATLPALSSETIYFYGTGNDCQPVGVTSSFVIYMFPVTACGTLVTDEPDVLVYENRLYSTYEITDGERGMITRDTSFDLFVQCRYYGASIEALVIEVNPVPPPPPVAALGPIHVGLYLGNGQCTTKGCIEEEVAFTSYYMDADYPIAKVLRDPVYVDVALLGRTDPNLVLTLGRCWVTAGPSPTSYPQWDLIIDGCPNRDDNYPTKLIGTSSLPYPGHHRRFVFKMFTFLTGVRSDPTQFSSQMYIHCNTSVCIASSTYNCEPKCFRKKRDIAASAVKRPRPEIITVSSKAIEITS</sequence>
<feature type="region of interest" description="Disordered" evidence="20">
    <location>
        <begin position="22"/>
        <end position="156"/>
    </location>
</feature>
<feature type="disulfide bond" evidence="19">
    <location>
        <begin position="161"/>
        <end position="176"/>
    </location>
</feature>
<dbReference type="Pfam" id="PF00088">
    <property type="entry name" value="Trefoil"/>
    <property type="match status" value="1"/>
</dbReference>
<dbReference type="SMART" id="SM00241">
    <property type="entry name" value="ZP"/>
    <property type="match status" value="1"/>
</dbReference>
<evidence type="ECO:0000256" key="12">
    <source>
        <dbReference type="ARBA" id="ARBA00023180"/>
    </source>
</evidence>
<keyword evidence="13" id="KW-0278">Fertilization</keyword>
<reference evidence="24" key="2">
    <citation type="submission" date="2025-08" db="UniProtKB">
        <authorList>
            <consortium name="Ensembl"/>
        </authorList>
    </citation>
    <scope>IDENTIFICATION</scope>
</reference>
<dbReference type="InterPro" id="IPR001507">
    <property type="entry name" value="ZP_dom"/>
</dbReference>
<dbReference type="Pfam" id="PF23344">
    <property type="entry name" value="ZP-N"/>
    <property type="match status" value="1"/>
</dbReference>
<dbReference type="GO" id="GO:0035805">
    <property type="term" value="C:egg coat"/>
    <property type="evidence" value="ECO:0007669"/>
    <property type="project" value="UniProtKB-SubCell"/>
</dbReference>
<dbReference type="GO" id="GO:0035804">
    <property type="term" value="F:structural constituent of egg coat"/>
    <property type="evidence" value="ECO:0007669"/>
    <property type="project" value="TreeGrafter"/>
</dbReference>
<feature type="chain" id="PRO_5003580473" description="Zona pellucida sperm-binding protein 4" evidence="21">
    <location>
        <begin position="19"/>
        <end position="501"/>
    </location>
</feature>
<keyword evidence="3" id="KW-1003">Cell membrane</keyword>
<dbReference type="InterPro" id="IPR055356">
    <property type="entry name" value="ZP-N"/>
</dbReference>
<feature type="compositionally biased region" description="Pro residues" evidence="20">
    <location>
        <begin position="126"/>
        <end position="144"/>
    </location>
</feature>
<dbReference type="Gene3D" id="4.10.110.10">
    <property type="entry name" value="Spasmolytic Protein, domain 1"/>
    <property type="match status" value="1"/>
</dbReference>
<dbReference type="Pfam" id="PF00100">
    <property type="entry name" value="Zona_pellucida"/>
    <property type="match status" value="1"/>
</dbReference>
<evidence type="ECO:0000256" key="19">
    <source>
        <dbReference type="PROSITE-ProRule" id="PRU00779"/>
    </source>
</evidence>
<evidence type="ECO:0000256" key="17">
    <source>
        <dbReference type="ARBA" id="ARBA00042273"/>
    </source>
</evidence>
<evidence type="ECO:0000256" key="15">
    <source>
        <dbReference type="ARBA" id="ARBA00037545"/>
    </source>
</evidence>
<dbReference type="PROSITE" id="PS00025">
    <property type="entry name" value="P_TREFOIL_1"/>
    <property type="match status" value="1"/>
</dbReference>
<dbReference type="CDD" id="cd00111">
    <property type="entry name" value="Trefoil"/>
    <property type="match status" value="1"/>
</dbReference>
<dbReference type="InParanoid" id="H3C089"/>
<evidence type="ECO:0000256" key="10">
    <source>
        <dbReference type="ARBA" id="ARBA00023157"/>
    </source>
</evidence>
<evidence type="ECO:0000256" key="1">
    <source>
        <dbReference type="ARBA" id="ARBA00004251"/>
    </source>
</evidence>
<evidence type="ECO:0000256" key="16">
    <source>
        <dbReference type="ARBA" id="ARBA00040238"/>
    </source>
</evidence>
<keyword evidence="6" id="KW-0165">Cleavage on pair of basic residues</keyword>
<feature type="compositionally biased region" description="Pro residues" evidence="20">
    <location>
        <begin position="30"/>
        <end position="49"/>
    </location>
</feature>
<keyword evidence="12" id="KW-0325">Glycoprotein</keyword>
<dbReference type="SMART" id="SM00018">
    <property type="entry name" value="PD"/>
    <property type="match status" value="1"/>
</dbReference>
<dbReference type="Ensembl" id="ENSTNIT00000000148.1">
    <property type="protein sequence ID" value="ENSTNIP00000001655.1"/>
    <property type="gene ID" value="ENSTNIG00000001022.1"/>
</dbReference>
<comment type="caution">
    <text evidence="19">Lacks conserved residue(s) required for the propagation of feature annotation.</text>
</comment>
<dbReference type="Gene3D" id="2.60.40.3210">
    <property type="entry name" value="Zona pellucida, ZP-N domain"/>
    <property type="match status" value="1"/>
</dbReference>
<dbReference type="SUPFAM" id="SSF57492">
    <property type="entry name" value="Trefoil"/>
    <property type="match status" value="1"/>
</dbReference>
<evidence type="ECO:0000256" key="7">
    <source>
        <dbReference type="ARBA" id="ARBA00022692"/>
    </source>
</evidence>
<dbReference type="GO" id="GO:0005886">
    <property type="term" value="C:plasma membrane"/>
    <property type="evidence" value="ECO:0007669"/>
    <property type="project" value="UniProtKB-SubCell"/>
</dbReference>
<evidence type="ECO:0000259" key="23">
    <source>
        <dbReference type="PROSITE" id="PS51448"/>
    </source>
</evidence>
<keyword evidence="11" id="KW-0675">Receptor</keyword>
<dbReference type="PRINTS" id="PR00023">
    <property type="entry name" value="ZPELLUCIDA"/>
</dbReference>